<dbReference type="CDD" id="cd00867">
    <property type="entry name" value="Trans_IPPS"/>
    <property type="match status" value="1"/>
</dbReference>
<evidence type="ECO:0000256" key="6">
    <source>
        <dbReference type="RuleBase" id="RU004466"/>
    </source>
</evidence>
<keyword evidence="4" id="KW-0460">Magnesium</keyword>
<dbReference type="PANTHER" id="PTHR12001:SF72">
    <property type="entry name" value="THIJ_PFPI FAMILY PROTEIN (AFU_ORTHOLOGUE AFUA_3G01210)-RELATED"/>
    <property type="match status" value="1"/>
</dbReference>
<proteinExistence type="inferred from homology"/>
<dbReference type="GO" id="GO:0046872">
    <property type="term" value="F:metal ion binding"/>
    <property type="evidence" value="ECO:0007669"/>
    <property type="project" value="UniProtKB-KW"/>
</dbReference>
<name>A0A5N6YNM8_9EURO</name>
<dbReference type="EMBL" id="ML737115">
    <property type="protein sequence ID" value="KAE8346778.1"/>
    <property type="molecule type" value="Genomic_DNA"/>
</dbReference>
<gene>
    <name evidence="8" type="ORF">BDV24DRAFT_147410</name>
</gene>
<dbReference type="GO" id="GO:0008299">
    <property type="term" value="P:isoprenoid biosynthetic process"/>
    <property type="evidence" value="ECO:0007669"/>
    <property type="project" value="UniProtKB-KW"/>
</dbReference>
<dbReference type="GO" id="GO:0004659">
    <property type="term" value="F:prenyltransferase activity"/>
    <property type="evidence" value="ECO:0007669"/>
    <property type="project" value="InterPro"/>
</dbReference>
<keyword evidence="2 6" id="KW-0808">Transferase</keyword>
<dbReference type="GO" id="GO:0046165">
    <property type="term" value="P:alcohol biosynthetic process"/>
    <property type="evidence" value="ECO:0007669"/>
    <property type="project" value="UniProtKB-ARBA"/>
</dbReference>
<dbReference type="Proteomes" id="UP000325558">
    <property type="component" value="Unassembled WGS sequence"/>
</dbReference>
<dbReference type="SUPFAM" id="SSF48576">
    <property type="entry name" value="Terpenoid synthases"/>
    <property type="match status" value="2"/>
</dbReference>
<comment type="pathway">
    <text evidence="1">Secondary metabolite biosynthesis.</text>
</comment>
<comment type="similarity">
    <text evidence="6">Belongs to the FPP/GGPP synthase family.</text>
</comment>
<dbReference type="PANTHER" id="PTHR12001">
    <property type="entry name" value="GERANYLGERANYL PYROPHOSPHATE SYNTHASE"/>
    <property type="match status" value="1"/>
</dbReference>
<evidence type="ECO:0000256" key="5">
    <source>
        <dbReference type="ARBA" id="ARBA00023229"/>
    </source>
</evidence>
<keyword evidence="5" id="KW-0414">Isoprene biosynthesis</keyword>
<dbReference type="GO" id="GO:0043386">
    <property type="term" value="P:mycotoxin biosynthetic process"/>
    <property type="evidence" value="ECO:0007669"/>
    <property type="project" value="UniProtKB-ARBA"/>
</dbReference>
<evidence type="ECO:0000256" key="2">
    <source>
        <dbReference type="ARBA" id="ARBA00022679"/>
    </source>
</evidence>
<reference evidence="8" key="1">
    <citation type="submission" date="2019-04" db="EMBL/GenBank/DDBJ databases">
        <title>Friends and foes A comparative genomics study of 23 Aspergillus species from section Flavi.</title>
        <authorList>
            <consortium name="DOE Joint Genome Institute"/>
            <person name="Kjaerbolling I."/>
            <person name="Vesth T."/>
            <person name="Frisvad J.C."/>
            <person name="Nybo J.L."/>
            <person name="Theobald S."/>
            <person name="Kildgaard S."/>
            <person name="Isbrandt T."/>
            <person name="Kuo A."/>
            <person name="Sato A."/>
            <person name="Lyhne E.K."/>
            <person name="Kogle M.E."/>
            <person name="Wiebenga A."/>
            <person name="Kun R.S."/>
            <person name="Lubbers R.J."/>
            <person name="Makela M.R."/>
            <person name="Barry K."/>
            <person name="Chovatia M."/>
            <person name="Clum A."/>
            <person name="Daum C."/>
            <person name="Haridas S."/>
            <person name="He G."/>
            <person name="LaButti K."/>
            <person name="Lipzen A."/>
            <person name="Mondo S."/>
            <person name="Riley R."/>
            <person name="Salamov A."/>
            <person name="Simmons B.A."/>
            <person name="Magnuson J.K."/>
            <person name="Henrissat B."/>
            <person name="Mortensen U.H."/>
            <person name="Larsen T.O."/>
            <person name="Devries R.P."/>
            <person name="Grigoriev I.V."/>
            <person name="Machida M."/>
            <person name="Baker S.E."/>
            <person name="Andersen M.R."/>
        </authorList>
    </citation>
    <scope>NUCLEOTIDE SEQUENCE</scope>
    <source>
        <strain evidence="8">CBS 117612</strain>
    </source>
</reference>
<dbReference type="Pfam" id="PF00348">
    <property type="entry name" value="polyprenyl_synt"/>
    <property type="match status" value="2"/>
</dbReference>
<sequence>MKRSSESADDTSYRVERESPDIACFCRHYALRRHRYEEKANLGSMQCRADWVKYIGPIERWGSCNPYEGHFGSVNCAIISGTKQIQSKMMLELRSIDPTYAEVVPDSWKTMIATTAKHDKAKPFSNLDDYVNYRIIDTGAPFVDTLMRFGMGILLTEEEIETVAPIVKPCYAALGLANDYFSFDVEWKEFQERQSDEGAMTNAAWLFKQWNTLAYQVPGNIAWSLRCPQYHPELCDEAGCLLEDEAGPADYIRSLPSRGVRKAFVDAMNVWLVLPNDVVNRVKSIAETLHNASLMSDDIEDSSPLRPGQPAAHTIFGQGQTTNSANYLLIQAMDQVRQLDNPQCMDIFGEYPSQDEYPKMISQKTGSLFRIRDDYKNLTKDYATLKGFCEDLDEGKYSFPLVHALTTQPRNVQLRGILRESQNTKGMSLPLKQCVLEQLNQAGSMEYTHSILGKLMKNITVEIGPLEQKMGCSN</sequence>
<evidence type="ECO:0000313" key="8">
    <source>
        <dbReference type="EMBL" id="KAE8346778.1"/>
    </source>
</evidence>
<dbReference type="OrthoDB" id="6921389at2759"/>
<dbReference type="Pfam" id="PF19086">
    <property type="entry name" value="Terpene_syn_C_2"/>
    <property type="match status" value="1"/>
</dbReference>
<evidence type="ECO:0000256" key="4">
    <source>
        <dbReference type="ARBA" id="ARBA00022842"/>
    </source>
</evidence>
<evidence type="ECO:0000256" key="3">
    <source>
        <dbReference type="ARBA" id="ARBA00022723"/>
    </source>
</evidence>
<dbReference type="Gene3D" id="1.10.600.10">
    <property type="entry name" value="Farnesyl Diphosphate Synthase"/>
    <property type="match status" value="4"/>
</dbReference>
<accession>A0A5N6YNM8</accession>
<evidence type="ECO:0000256" key="1">
    <source>
        <dbReference type="ARBA" id="ARBA00005179"/>
    </source>
</evidence>
<feature type="region of interest" description="Disordered" evidence="7">
    <location>
        <begin position="298"/>
        <end position="317"/>
    </location>
</feature>
<protein>
    <submittedName>
        <fullName evidence="8">Isoprenoid synthase domain-containing protein</fullName>
    </submittedName>
</protein>
<keyword evidence="3" id="KW-0479">Metal-binding</keyword>
<dbReference type="AlphaFoldDB" id="A0A5N6YNM8"/>
<dbReference type="InterPro" id="IPR000092">
    <property type="entry name" value="Polyprenyl_synt"/>
</dbReference>
<evidence type="ECO:0000256" key="7">
    <source>
        <dbReference type="SAM" id="MobiDB-lite"/>
    </source>
</evidence>
<dbReference type="InterPro" id="IPR008949">
    <property type="entry name" value="Isoprenoid_synthase_dom_sf"/>
</dbReference>
<organism evidence="8">
    <name type="scientific">Aspergillus arachidicola</name>
    <dbReference type="NCBI Taxonomy" id="656916"/>
    <lineage>
        <taxon>Eukaryota</taxon>
        <taxon>Fungi</taxon>
        <taxon>Dikarya</taxon>
        <taxon>Ascomycota</taxon>
        <taxon>Pezizomycotina</taxon>
        <taxon>Eurotiomycetes</taxon>
        <taxon>Eurotiomycetidae</taxon>
        <taxon>Eurotiales</taxon>
        <taxon>Aspergillaceae</taxon>
        <taxon>Aspergillus</taxon>
        <taxon>Aspergillus subgen. Circumdati</taxon>
    </lineage>
</organism>